<accession>A0A811QUC1</accession>
<name>A0A811QUC1_9POAL</name>
<organism evidence="6 7">
    <name type="scientific">Miscanthus lutarioriparius</name>
    <dbReference type="NCBI Taxonomy" id="422564"/>
    <lineage>
        <taxon>Eukaryota</taxon>
        <taxon>Viridiplantae</taxon>
        <taxon>Streptophyta</taxon>
        <taxon>Embryophyta</taxon>
        <taxon>Tracheophyta</taxon>
        <taxon>Spermatophyta</taxon>
        <taxon>Magnoliopsida</taxon>
        <taxon>Liliopsida</taxon>
        <taxon>Poales</taxon>
        <taxon>Poaceae</taxon>
        <taxon>PACMAD clade</taxon>
        <taxon>Panicoideae</taxon>
        <taxon>Andropogonodae</taxon>
        <taxon>Andropogoneae</taxon>
        <taxon>Saccharinae</taxon>
        <taxon>Miscanthus</taxon>
    </lineage>
</organism>
<dbReference type="GO" id="GO:0030267">
    <property type="term" value="F:glyoxylate reductase (NADPH) activity"/>
    <property type="evidence" value="ECO:0007669"/>
    <property type="project" value="TreeGrafter"/>
</dbReference>
<dbReference type="InterPro" id="IPR036291">
    <property type="entry name" value="NAD(P)-bd_dom_sf"/>
</dbReference>
<evidence type="ECO:0000256" key="1">
    <source>
        <dbReference type="ARBA" id="ARBA00022857"/>
    </source>
</evidence>
<dbReference type="GO" id="GO:0016618">
    <property type="term" value="F:hydroxypyruvate reductase [NAD(P)H] activity"/>
    <property type="evidence" value="ECO:0007669"/>
    <property type="project" value="TreeGrafter"/>
</dbReference>
<reference evidence="6" key="1">
    <citation type="submission" date="2020-10" db="EMBL/GenBank/DDBJ databases">
        <authorList>
            <person name="Han B."/>
            <person name="Lu T."/>
            <person name="Zhao Q."/>
            <person name="Huang X."/>
            <person name="Zhao Y."/>
        </authorList>
    </citation>
    <scope>NUCLEOTIDE SEQUENCE</scope>
</reference>
<gene>
    <name evidence="6" type="ORF">NCGR_LOCUS44883</name>
</gene>
<evidence type="ECO:0000313" key="6">
    <source>
        <dbReference type="EMBL" id="CAD6261462.1"/>
    </source>
</evidence>
<dbReference type="InterPro" id="IPR050223">
    <property type="entry name" value="D-isomer_2-hydroxyacid_DH"/>
</dbReference>
<protein>
    <recommendedName>
        <fullName evidence="5">D-isomer specific 2-hydroxyacid dehydrogenase NAD-binding domain-containing protein</fullName>
    </recommendedName>
</protein>
<dbReference type="Proteomes" id="UP000604825">
    <property type="component" value="Unassembled WGS sequence"/>
</dbReference>
<sequence>MKKINSLNRHKVEDDRQIAMDHRHWRNTDESPRQQTSGCSLRTARTVGFRISVMASSAAEQLPALLLFRVREIDFHAALRERYRVLDFFTSGETLPAFLAAADADADPPRAALIVGGGTRARVDAAFLDAVPSLRFVFNTGAGMDHIDLAECARRGVAVANSGTVYSTDVADHAVGMLLDVLRRVSAAQRFPRRGLSPLLGDYHPLGTKVGGKRVGIIGLGNIGMLIAKRLEAFGCAISYNSRKPKESVSYKYFATVHDLASESDVLVVACALSKETRHVVNRDVLDALGKDGVVINIGRGPIIDEADLVAALGEERIAGAGLDVFEKEPKPSSSASAPTEDTTAGIGATDEVASSQPPKLPSCRHWGWASTPLSSLPIAAEVEWLNHNIPQRIAAPNPNSKLRKAKPKRTHEAIATSLER</sequence>
<evidence type="ECO:0000256" key="2">
    <source>
        <dbReference type="ARBA" id="ARBA00023002"/>
    </source>
</evidence>
<dbReference type="OrthoDB" id="298012at2759"/>
<dbReference type="InterPro" id="IPR006140">
    <property type="entry name" value="D-isomer_DH_NAD-bd"/>
</dbReference>
<evidence type="ECO:0000256" key="4">
    <source>
        <dbReference type="SAM" id="MobiDB-lite"/>
    </source>
</evidence>
<evidence type="ECO:0000256" key="3">
    <source>
        <dbReference type="ARBA" id="ARBA00023027"/>
    </source>
</evidence>
<dbReference type="PANTHER" id="PTHR10996:SF284">
    <property type="entry name" value="OS04G0106400 PROTEIN"/>
    <property type="match status" value="1"/>
</dbReference>
<feature type="domain" description="D-isomer specific 2-hydroxyacid dehydrogenase NAD-binding" evidence="5">
    <location>
        <begin position="175"/>
        <end position="335"/>
    </location>
</feature>
<dbReference type="SUPFAM" id="SSF52283">
    <property type="entry name" value="Formate/glycerate dehydrogenase catalytic domain-like"/>
    <property type="match status" value="1"/>
</dbReference>
<proteinExistence type="predicted"/>
<evidence type="ECO:0000259" key="5">
    <source>
        <dbReference type="Pfam" id="PF02826"/>
    </source>
</evidence>
<keyword evidence="1" id="KW-0521">NADP</keyword>
<feature type="region of interest" description="Disordered" evidence="4">
    <location>
        <begin position="393"/>
        <end position="421"/>
    </location>
</feature>
<dbReference type="Pfam" id="PF02826">
    <property type="entry name" value="2-Hacid_dh_C"/>
    <property type="match status" value="1"/>
</dbReference>
<feature type="region of interest" description="Disordered" evidence="4">
    <location>
        <begin position="324"/>
        <end position="344"/>
    </location>
</feature>
<keyword evidence="3" id="KW-0520">NAD</keyword>
<keyword evidence="2" id="KW-0560">Oxidoreductase</keyword>
<dbReference type="FunFam" id="3.40.50.720:FF:000213">
    <property type="entry name" value="Putative 2-hydroxyacid dehydrogenase"/>
    <property type="match status" value="1"/>
</dbReference>
<keyword evidence="7" id="KW-1185">Reference proteome</keyword>
<evidence type="ECO:0000313" key="7">
    <source>
        <dbReference type="Proteomes" id="UP000604825"/>
    </source>
</evidence>
<comment type="caution">
    <text evidence="6">The sequence shown here is derived from an EMBL/GenBank/DDBJ whole genome shotgun (WGS) entry which is preliminary data.</text>
</comment>
<dbReference type="GO" id="GO:0005829">
    <property type="term" value="C:cytosol"/>
    <property type="evidence" value="ECO:0007669"/>
    <property type="project" value="TreeGrafter"/>
</dbReference>
<dbReference type="AlphaFoldDB" id="A0A811QUC1"/>
<dbReference type="GO" id="GO:0051287">
    <property type="term" value="F:NAD binding"/>
    <property type="evidence" value="ECO:0007669"/>
    <property type="project" value="InterPro"/>
</dbReference>
<dbReference type="PANTHER" id="PTHR10996">
    <property type="entry name" value="2-HYDROXYACID DEHYDROGENASE-RELATED"/>
    <property type="match status" value="1"/>
</dbReference>
<dbReference type="EMBL" id="CAJGYO010000011">
    <property type="protein sequence ID" value="CAD6261462.1"/>
    <property type="molecule type" value="Genomic_DNA"/>
</dbReference>
<dbReference type="Gene3D" id="3.40.50.720">
    <property type="entry name" value="NAD(P)-binding Rossmann-like Domain"/>
    <property type="match status" value="2"/>
</dbReference>
<dbReference type="SUPFAM" id="SSF51735">
    <property type="entry name" value="NAD(P)-binding Rossmann-fold domains"/>
    <property type="match status" value="1"/>
</dbReference>